<accession>A0A645DSP1</accession>
<comment type="caution">
    <text evidence="1">The sequence shown here is derived from an EMBL/GenBank/DDBJ whole genome shotgun (WGS) entry which is preliminary data.</text>
</comment>
<dbReference type="EMBL" id="VSSQ01038712">
    <property type="protein sequence ID" value="MPM91683.1"/>
    <property type="molecule type" value="Genomic_DNA"/>
</dbReference>
<protein>
    <submittedName>
        <fullName evidence="1">Uncharacterized protein</fullName>
    </submittedName>
</protein>
<sequence length="29" mass="3291">MAFGVYRVPYIDDGGFAIVEHLAFVDFQL</sequence>
<name>A0A645DSP1_9ZZZZ</name>
<reference evidence="1" key="1">
    <citation type="submission" date="2019-08" db="EMBL/GenBank/DDBJ databases">
        <authorList>
            <person name="Kucharzyk K."/>
            <person name="Murdoch R.W."/>
            <person name="Higgins S."/>
            <person name="Loffler F."/>
        </authorList>
    </citation>
    <scope>NUCLEOTIDE SEQUENCE</scope>
</reference>
<gene>
    <name evidence="1" type="ORF">SDC9_138815</name>
</gene>
<proteinExistence type="predicted"/>
<evidence type="ECO:0000313" key="1">
    <source>
        <dbReference type="EMBL" id="MPM91683.1"/>
    </source>
</evidence>
<dbReference type="AlphaFoldDB" id="A0A645DSP1"/>
<organism evidence="1">
    <name type="scientific">bioreactor metagenome</name>
    <dbReference type="NCBI Taxonomy" id="1076179"/>
    <lineage>
        <taxon>unclassified sequences</taxon>
        <taxon>metagenomes</taxon>
        <taxon>ecological metagenomes</taxon>
    </lineage>
</organism>